<evidence type="ECO:0000313" key="2">
    <source>
        <dbReference type="EMBL" id="TEB32700.1"/>
    </source>
</evidence>
<comment type="caution">
    <text evidence="2">The sequence shown here is derived from an EMBL/GenBank/DDBJ whole genome shotgun (WGS) entry which is preliminary data.</text>
</comment>
<name>A0A4Y7TEY0_COPMI</name>
<feature type="compositionally biased region" description="Basic and acidic residues" evidence="1">
    <location>
        <begin position="46"/>
        <end position="57"/>
    </location>
</feature>
<gene>
    <name evidence="2" type="ORF">FA13DRAFT_1731196</name>
</gene>
<feature type="region of interest" description="Disordered" evidence="1">
    <location>
        <begin position="31"/>
        <end position="63"/>
    </location>
</feature>
<dbReference type="Proteomes" id="UP000298030">
    <property type="component" value="Unassembled WGS sequence"/>
</dbReference>
<dbReference type="AlphaFoldDB" id="A0A4Y7TEY0"/>
<organism evidence="2 3">
    <name type="scientific">Coprinellus micaceus</name>
    <name type="common">Glistening ink-cap mushroom</name>
    <name type="synonym">Coprinus micaceus</name>
    <dbReference type="NCBI Taxonomy" id="71717"/>
    <lineage>
        <taxon>Eukaryota</taxon>
        <taxon>Fungi</taxon>
        <taxon>Dikarya</taxon>
        <taxon>Basidiomycota</taxon>
        <taxon>Agaricomycotina</taxon>
        <taxon>Agaricomycetes</taxon>
        <taxon>Agaricomycetidae</taxon>
        <taxon>Agaricales</taxon>
        <taxon>Agaricineae</taxon>
        <taxon>Psathyrellaceae</taxon>
        <taxon>Coprinellus</taxon>
    </lineage>
</organism>
<evidence type="ECO:0000313" key="3">
    <source>
        <dbReference type="Proteomes" id="UP000298030"/>
    </source>
</evidence>
<reference evidence="2 3" key="1">
    <citation type="journal article" date="2019" name="Nat. Ecol. Evol.">
        <title>Megaphylogeny resolves global patterns of mushroom evolution.</title>
        <authorList>
            <person name="Varga T."/>
            <person name="Krizsan K."/>
            <person name="Foldi C."/>
            <person name="Dima B."/>
            <person name="Sanchez-Garcia M."/>
            <person name="Sanchez-Ramirez S."/>
            <person name="Szollosi G.J."/>
            <person name="Szarkandi J.G."/>
            <person name="Papp V."/>
            <person name="Albert L."/>
            <person name="Andreopoulos W."/>
            <person name="Angelini C."/>
            <person name="Antonin V."/>
            <person name="Barry K.W."/>
            <person name="Bougher N.L."/>
            <person name="Buchanan P."/>
            <person name="Buyck B."/>
            <person name="Bense V."/>
            <person name="Catcheside P."/>
            <person name="Chovatia M."/>
            <person name="Cooper J."/>
            <person name="Damon W."/>
            <person name="Desjardin D."/>
            <person name="Finy P."/>
            <person name="Geml J."/>
            <person name="Haridas S."/>
            <person name="Hughes K."/>
            <person name="Justo A."/>
            <person name="Karasinski D."/>
            <person name="Kautmanova I."/>
            <person name="Kiss B."/>
            <person name="Kocsube S."/>
            <person name="Kotiranta H."/>
            <person name="LaButti K.M."/>
            <person name="Lechner B.E."/>
            <person name="Liimatainen K."/>
            <person name="Lipzen A."/>
            <person name="Lukacs Z."/>
            <person name="Mihaltcheva S."/>
            <person name="Morgado L.N."/>
            <person name="Niskanen T."/>
            <person name="Noordeloos M.E."/>
            <person name="Ohm R.A."/>
            <person name="Ortiz-Santana B."/>
            <person name="Ovrebo C."/>
            <person name="Racz N."/>
            <person name="Riley R."/>
            <person name="Savchenko A."/>
            <person name="Shiryaev A."/>
            <person name="Soop K."/>
            <person name="Spirin V."/>
            <person name="Szebenyi C."/>
            <person name="Tomsovsky M."/>
            <person name="Tulloss R.E."/>
            <person name="Uehling J."/>
            <person name="Grigoriev I.V."/>
            <person name="Vagvolgyi C."/>
            <person name="Papp T."/>
            <person name="Martin F.M."/>
            <person name="Miettinen O."/>
            <person name="Hibbett D.S."/>
            <person name="Nagy L.G."/>
        </authorList>
    </citation>
    <scope>NUCLEOTIDE SEQUENCE [LARGE SCALE GENOMIC DNA]</scope>
    <source>
        <strain evidence="2 3">FP101781</strain>
    </source>
</reference>
<dbReference type="EMBL" id="QPFP01000014">
    <property type="protein sequence ID" value="TEB32700.1"/>
    <property type="molecule type" value="Genomic_DNA"/>
</dbReference>
<proteinExistence type="predicted"/>
<sequence>MEQPQMYTPSSPPVNLARCRHLGHYMLFWGSRTSSPPPHPRTKPAPRLEESTGRRALTDNGGPSVPEWLEFSRIW</sequence>
<keyword evidence="3" id="KW-1185">Reference proteome</keyword>
<protein>
    <submittedName>
        <fullName evidence="2">Uncharacterized protein</fullName>
    </submittedName>
</protein>
<evidence type="ECO:0000256" key="1">
    <source>
        <dbReference type="SAM" id="MobiDB-lite"/>
    </source>
</evidence>
<accession>A0A4Y7TEY0</accession>